<accession>A0A2N3RPY8</accession>
<keyword evidence="4" id="KW-1185">Reference proteome</keyword>
<name>A0A2N3RPY8_9XANT</name>
<comment type="caution">
    <text evidence="1">The sequence shown here is derived from an EMBL/GenBank/DDBJ whole genome shotgun (WGS) entry which is preliminary data.</text>
</comment>
<dbReference type="Proteomes" id="UP000233720">
    <property type="component" value="Unassembled WGS sequence"/>
</dbReference>
<protein>
    <submittedName>
        <fullName evidence="1">Uncharacterized protein</fullName>
    </submittedName>
</protein>
<dbReference type="AlphaFoldDB" id="A0A2N3RPY8"/>
<evidence type="ECO:0000313" key="4">
    <source>
        <dbReference type="Proteomes" id="UP000233748"/>
    </source>
</evidence>
<organism evidence="1 3">
    <name type="scientific">Xanthomonas prunicola</name>
    <dbReference type="NCBI Taxonomy" id="2053930"/>
    <lineage>
        <taxon>Bacteria</taxon>
        <taxon>Pseudomonadati</taxon>
        <taxon>Pseudomonadota</taxon>
        <taxon>Gammaproteobacteria</taxon>
        <taxon>Lysobacterales</taxon>
        <taxon>Lysobacteraceae</taxon>
        <taxon>Xanthomonas</taxon>
    </lineage>
</organism>
<evidence type="ECO:0000313" key="3">
    <source>
        <dbReference type="Proteomes" id="UP000233720"/>
    </source>
</evidence>
<gene>
    <name evidence="1" type="ORF">XpruCFBP8353_05705</name>
    <name evidence="2" type="ORF">XpruCFBP8354_05705</name>
</gene>
<evidence type="ECO:0000313" key="1">
    <source>
        <dbReference type="EMBL" id="PKV14531.1"/>
    </source>
</evidence>
<dbReference type="EMBL" id="PHKW01000001">
    <property type="protein sequence ID" value="PKV18813.1"/>
    <property type="molecule type" value="Genomic_DNA"/>
</dbReference>
<dbReference type="EMBL" id="PHKV01000001">
    <property type="protein sequence ID" value="PKV14531.1"/>
    <property type="molecule type" value="Genomic_DNA"/>
</dbReference>
<reference evidence="3 4" key="1">
    <citation type="submission" date="2017-11" db="EMBL/GenBank/DDBJ databases">
        <title>Xanthomonas prunicola sp. nov., a novel pathogen that affects nectarine (Prunus persica var. nectarine) trees.</title>
        <authorList>
            <person name="Lopez M."/>
            <person name="Lopez-Soriano P."/>
            <person name="Garita-Cambronero J."/>
            <person name="Beltran C."/>
            <person name="Taghouti G."/>
            <person name="Portier P."/>
            <person name="Cubero J."/>
            <person name="Fischer-Le Saux M."/>
            <person name="Marco-Noales E."/>
        </authorList>
    </citation>
    <scope>NUCLEOTIDE SEQUENCE [LARGE SCALE GENOMIC DNA]</scope>
    <source>
        <strain evidence="1 3">CFBP8353</strain>
        <strain evidence="2 4">CFBP8354</strain>
    </source>
</reference>
<dbReference type="Proteomes" id="UP000233748">
    <property type="component" value="Unassembled WGS sequence"/>
</dbReference>
<sequence>MQVVDLGGDALQCSSVITHGQFAIRGFKELIKIIPSYIRIRPPRASSMRRCFDFFGQLPLYR</sequence>
<evidence type="ECO:0000313" key="2">
    <source>
        <dbReference type="EMBL" id="PKV18813.1"/>
    </source>
</evidence>
<proteinExistence type="predicted"/>